<dbReference type="InterPro" id="IPR009001">
    <property type="entry name" value="Transl_elong_EF1A/Init_IF2_C"/>
</dbReference>
<proteinExistence type="inferred from homology"/>
<dbReference type="PRINTS" id="PR00315">
    <property type="entry name" value="ELONGATNFCT"/>
</dbReference>
<protein>
    <recommendedName>
        <fullName evidence="9">Sulfate adenylyltransferase subunit 1</fullName>
        <ecNumber evidence="9">2.7.7.4</ecNumber>
    </recommendedName>
    <alternativeName>
        <fullName evidence="9">ATP-sulfurylase large subunit</fullName>
    </alternativeName>
    <alternativeName>
        <fullName evidence="9">Sulfate adenylate transferase</fullName>
        <shortName evidence="9">SAT</shortName>
    </alternativeName>
</protein>
<dbReference type="InterPro" id="IPR027417">
    <property type="entry name" value="P-loop_NTPase"/>
</dbReference>
<feature type="binding site" evidence="9">
    <location>
        <begin position="31"/>
        <end position="38"/>
    </location>
    <ligand>
        <name>GTP</name>
        <dbReference type="ChEBI" id="CHEBI:37565"/>
    </ligand>
</feature>
<keyword evidence="3 9" id="KW-0548">Nucleotidyltransferase</keyword>
<dbReference type="InterPro" id="IPR012701">
    <property type="entry name" value="CP_lyase_PhnL"/>
</dbReference>
<dbReference type="Pfam" id="PF00005">
    <property type="entry name" value="ABC_tran"/>
    <property type="match status" value="1"/>
</dbReference>
<reference evidence="12 13" key="1">
    <citation type="submission" date="2018-08" db="EMBL/GenBank/DDBJ databases">
        <title>Recombination of ecologically and evolutionarily significant loci maintains genetic cohesion in the Pseudomonas syringae species complex.</title>
        <authorList>
            <person name="Dillon M."/>
            <person name="Thakur S."/>
            <person name="Almeida R.N.D."/>
            <person name="Weir B.S."/>
            <person name="Guttman D.S."/>
        </authorList>
    </citation>
    <scope>NUCLEOTIDE SEQUENCE [LARGE SCALE GENOMIC DNA]</scope>
    <source>
        <strain evidence="12 13">ICMP 4388</strain>
    </source>
</reference>
<dbReference type="GO" id="GO:0004781">
    <property type="term" value="F:sulfate adenylyltransferase (ATP) activity"/>
    <property type="evidence" value="ECO:0007669"/>
    <property type="project" value="UniProtKB-UniRule"/>
</dbReference>
<dbReference type="GO" id="GO:0000103">
    <property type="term" value="P:sulfate assimilation"/>
    <property type="evidence" value="ECO:0007669"/>
    <property type="project" value="UniProtKB-UniRule"/>
</dbReference>
<dbReference type="SMART" id="SM00382">
    <property type="entry name" value="AAA"/>
    <property type="match status" value="1"/>
</dbReference>
<evidence type="ECO:0000259" key="11">
    <source>
        <dbReference type="PROSITE" id="PS51722"/>
    </source>
</evidence>
<comment type="caution">
    <text evidence="12">The sequence shown here is derived from an EMBL/GenBank/DDBJ whole genome shotgun (WGS) entry which is preliminary data.</text>
</comment>
<dbReference type="Gene3D" id="2.40.30.10">
    <property type="entry name" value="Translation factors"/>
    <property type="match status" value="2"/>
</dbReference>
<evidence type="ECO:0000259" key="10">
    <source>
        <dbReference type="PROSITE" id="PS50893"/>
    </source>
</evidence>
<gene>
    <name evidence="9" type="primary">cysN</name>
    <name evidence="12" type="ORF">ALQ37_00409</name>
</gene>
<feature type="binding site" evidence="9">
    <location>
        <begin position="110"/>
        <end position="114"/>
    </location>
    <ligand>
        <name>GTP</name>
        <dbReference type="ChEBI" id="CHEBI:37565"/>
    </ligand>
</feature>
<dbReference type="InterPro" id="IPR050100">
    <property type="entry name" value="TRAFAC_GTPase_members"/>
</dbReference>
<dbReference type="EMBL" id="RBPX01000157">
    <property type="protein sequence ID" value="RMO66288.1"/>
    <property type="molecule type" value="Genomic_DNA"/>
</dbReference>
<keyword evidence="4 9" id="KW-0547">Nucleotide-binding</keyword>
<dbReference type="SUPFAM" id="SSF50447">
    <property type="entry name" value="Translation proteins"/>
    <property type="match status" value="1"/>
</dbReference>
<comment type="subunit">
    <text evidence="8">Heterodimer composed of CysD, the smaller subunit, and CysNC.</text>
</comment>
<dbReference type="AlphaFoldDB" id="A0A3M3X899"/>
<comment type="catalytic activity">
    <reaction evidence="9">
        <text>sulfate + ATP + H(+) = adenosine 5'-phosphosulfate + diphosphate</text>
        <dbReference type="Rhea" id="RHEA:18133"/>
        <dbReference type="ChEBI" id="CHEBI:15378"/>
        <dbReference type="ChEBI" id="CHEBI:16189"/>
        <dbReference type="ChEBI" id="CHEBI:30616"/>
        <dbReference type="ChEBI" id="CHEBI:33019"/>
        <dbReference type="ChEBI" id="CHEBI:58243"/>
        <dbReference type="EC" id="2.7.7.4"/>
    </reaction>
</comment>
<evidence type="ECO:0000256" key="4">
    <source>
        <dbReference type="ARBA" id="ARBA00022741"/>
    </source>
</evidence>
<dbReference type="InterPro" id="IPR031157">
    <property type="entry name" value="G_TR_CS"/>
</dbReference>
<dbReference type="SUPFAM" id="SSF50465">
    <property type="entry name" value="EF-Tu/eEF-1alpha/eIF2-gamma C-terminal domain"/>
    <property type="match status" value="1"/>
</dbReference>
<dbReference type="InterPro" id="IPR003439">
    <property type="entry name" value="ABC_transporter-like_ATP-bd"/>
</dbReference>
<dbReference type="NCBIfam" id="TIGR02324">
    <property type="entry name" value="CP_lyasePhnL"/>
    <property type="match status" value="1"/>
</dbReference>
<comment type="function">
    <text evidence="7 9">With CysD forms the ATP sulfurylase (ATPS) that catalyzes the adenylation of sulfate producing adenosine 5'-phosphosulfate (APS) and diphosphate, the first enzymatic step in sulfur assimilation pathway. APS synthesis involves the formation of a high-energy phosphoric-sulfuric acid anhydride bond driven by GTP hydrolysis by CysN coupled to ATP hydrolysis by CysD.</text>
</comment>
<keyword evidence="6 9" id="KW-0342">GTP-binding</keyword>
<feature type="binding site" evidence="9">
    <location>
        <begin position="165"/>
        <end position="168"/>
    </location>
    <ligand>
        <name>GTP</name>
        <dbReference type="ChEBI" id="CHEBI:37565"/>
    </ligand>
</feature>
<dbReference type="HAMAP" id="MF_00062">
    <property type="entry name" value="Sulf_adenylyltr_sub1"/>
    <property type="match status" value="1"/>
</dbReference>
<evidence type="ECO:0000313" key="13">
    <source>
        <dbReference type="Proteomes" id="UP000274541"/>
    </source>
</evidence>
<dbReference type="InterPro" id="IPR041757">
    <property type="entry name" value="CysN_GTP-bd"/>
</dbReference>
<dbReference type="NCBIfam" id="TIGR00231">
    <property type="entry name" value="small_GTP"/>
    <property type="match status" value="1"/>
</dbReference>
<evidence type="ECO:0000256" key="2">
    <source>
        <dbReference type="ARBA" id="ARBA00022679"/>
    </source>
</evidence>
<feature type="domain" description="Tr-type G" evidence="11">
    <location>
        <begin position="22"/>
        <end position="241"/>
    </location>
</feature>
<dbReference type="CDD" id="cd04166">
    <property type="entry name" value="CysN_ATPS"/>
    <property type="match status" value="1"/>
</dbReference>
<evidence type="ECO:0000256" key="3">
    <source>
        <dbReference type="ARBA" id="ARBA00022695"/>
    </source>
</evidence>
<dbReference type="Pfam" id="PF03144">
    <property type="entry name" value="GTP_EFTU_D2"/>
    <property type="match status" value="1"/>
</dbReference>
<dbReference type="PROSITE" id="PS00211">
    <property type="entry name" value="ABC_TRANSPORTER_1"/>
    <property type="match status" value="1"/>
</dbReference>
<dbReference type="SUPFAM" id="SSF52540">
    <property type="entry name" value="P-loop containing nucleoside triphosphate hydrolases"/>
    <property type="match status" value="2"/>
</dbReference>
<dbReference type="GO" id="GO:0005524">
    <property type="term" value="F:ATP binding"/>
    <property type="evidence" value="ECO:0007669"/>
    <property type="project" value="UniProtKB-KW"/>
</dbReference>
<keyword evidence="5 9" id="KW-0067">ATP-binding</keyword>
<dbReference type="NCBIfam" id="TIGR02034">
    <property type="entry name" value="CysN"/>
    <property type="match status" value="1"/>
</dbReference>
<dbReference type="PROSITE" id="PS50893">
    <property type="entry name" value="ABC_TRANSPORTER_2"/>
    <property type="match status" value="1"/>
</dbReference>
<dbReference type="NCBIfam" id="NF003478">
    <property type="entry name" value="PRK05124.1"/>
    <property type="match status" value="1"/>
</dbReference>
<dbReference type="Pfam" id="PF00009">
    <property type="entry name" value="GTP_EFTU"/>
    <property type="match status" value="1"/>
</dbReference>
<dbReference type="InterPro" id="IPR017871">
    <property type="entry name" value="ABC_transporter-like_CS"/>
</dbReference>
<dbReference type="PROSITE" id="PS51722">
    <property type="entry name" value="G_TR_2"/>
    <property type="match status" value="1"/>
</dbReference>
<dbReference type="GO" id="GO:0005525">
    <property type="term" value="F:GTP binding"/>
    <property type="evidence" value="ECO:0007669"/>
    <property type="project" value="UniProtKB-UniRule"/>
</dbReference>
<evidence type="ECO:0000256" key="8">
    <source>
        <dbReference type="ARBA" id="ARBA00062688"/>
    </source>
</evidence>
<comment type="similarity">
    <text evidence="9">Belongs to the TRAFAC class translation factor GTPase superfamily. Classic translation factor GTPase family. CysN/NodQ subfamily.</text>
</comment>
<evidence type="ECO:0000256" key="6">
    <source>
        <dbReference type="ARBA" id="ARBA00023134"/>
    </source>
</evidence>
<dbReference type="Gene3D" id="3.40.50.300">
    <property type="entry name" value="P-loop containing nucleotide triphosphate hydrolases"/>
    <property type="match status" value="2"/>
</dbReference>
<dbReference type="InterPro" id="IPR011779">
    <property type="entry name" value="SO4_adenylTrfase_lsu"/>
</dbReference>
<evidence type="ECO:0000313" key="12">
    <source>
        <dbReference type="EMBL" id="RMO66288.1"/>
    </source>
</evidence>
<organism evidence="12 13">
    <name type="scientific">Pseudomonas syringae pv. aptata</name>
    <dbReference type="NCBI Taxonomy" id="83167"/>
    <lineage>
        <taxon>Bacteria</taxon>
        <taxon>Pseudomonadati</taxon>
        <taxon>Pseudomonadota</taxon>
        <taxon>Gammaproteobacteria</taxon>
        <taxon>Pseudomonadales</taxon>
        <taxon>Pseudomonadaceae</taxon>
        <taxon>Pseudomonas</taxon>
        <taxon>Pseudomonas syringae</taxon>
    </lineage>
</organism>
<dbReference type="InterPro" id="IPR004161">
    <property type="entry name" value="EFTu-like_2"/>
</dbReference>
<feature type="domain" description="ABC transporter" evidence="10">
    <location>
        <begin position="386"/>
        <end position="662"/>
    </location>
</feature>
<dbReference type="GO" id="GO:0016887">
    <property type="term" value="F:ATP hydrolysis activity"/>
    <property type="evidence" value="ECO:0007669"/>
    <property type="project" value="InterPro"/>
</dbReference>
<dbReference type="FunFam" id="2.40.30.10:FF:000031">
    <property type="entry name" value="Sulfate adenylyltransferase subunit 1"/>
    <property type="match status" value="1"/>
</dbReference>
<dbReference type="PROSITE" id="PS00301">
    <property type="entry name" value="G_TR_1"/>
    <property type="match status" value="1"/>
</dbReference>
<dbReference type="NCBIfam" id="NF004035">
    <property type="entry name" value="PRK05506.1"/>
    <property type="match status" value="1"/>
</dbReference>
<evidence type="ECO:0000256" key="5">
    <source>
        <dbReference type="ARBA" id="ARBA00022840"/>
    </source>
</evidence>
<evidence type="ECO:0000256" key="7">
    <source>
        <dbReference type="ARBA" id="ARBA00055271"/>
    </source>
</evidence>
<sequence>MSHQSDLISEDILAYLGQHERKEMLRFLTCGNVDDGKSTLIGRLLHDSKMIYEDHLEAITRDSKKSGTTGDDVDLALLVDGLQAEREQGITIDVAYRYFSTAKRKFIIADTPGHEQYTRNMATGASTCDLAIILVDARYGVQTQTRRHSYIASLLGIKHIVVAINKMDLNGFDESVFESIKADYLKFAEGIAFKPTTMAFVPMSALKGDNVVNKSERSPWYTGQSLMEILETVEIASDRNYADLRFPVQYVNRPNLNFRGFAGTLASGIVHKGDEIVVLPSGKSSRVKSIVTFEGELEQAGPGQAVTLTMEDEIDISRGDLLVHADNVPQVSDAFDAMLVWMAEEPMLPGKKYDIKRATSYVPGSIASITHRVDVNTLEEGPASSLQLNEIGRVKVSLDAPIALDGYSSNRTTGSFIVIDRLTNGTVAAGMIIAKPVSGGGSQHHGELAHVSTEERAQRFGQQPATVLFSGLSGAGKSTLLRTLYGNYLPAAGSIRVQHEGEWTELVGATPRQVLEVRRKTLGYVSQFLRVIPRVSSLDVVMEPALARGWSREQAQERAQLLLGRLNIPQRLWPLAPSTFSGGEQQRINIARAFMVPWPVLLLDEPTASLDDANRRVVLELVDEAKQAGAALIGIFHDRDAREAVANRQLDMTPVDLTAKELLQC</sequence>
<dbReference type="InterPro" id="IPR009000">
    <property type="entry name" value="Transl_B-barrel_sf"/>
</dbReference>
<dbReference type="GO" id="GO:0070814">
    <property type="term" value="P:hydrogen sulfide biosynthetic process"/>
    <property type="evidence" value="ECO:0007669"/>
    <property type="project" value="UniProtKB-UniRule"/>
</dbReference>
<evidence type="ECO:0000256" key="1">
    <source>
        <dbReference type="ARBA" id="ARBA00005048"/>
    </source>
</evidence>
<dbReference type="FunFam" id="3.40.50.300:FF:000119">
    <property type="entry name" value="Sulfate adenylyltransferase subunit 1"/>
    <property type="match status" value="1"/>
</dbReference>
<comment type="pathway">
    <text evidence="1 9">Sulfur metabolism; hydrogen sulfide biosynthesis; sulfite from sulfate: step 1/3.</text>
</comment>
<dbReference type="InterPro" id="IPR005225">
    <property type="entry name" value="Small_GTP-bd"/>
</dbReference>
<dbReference type="InterPro" id="IPR044138">
    <property type="entry name" value="CysN_II"/>
</dbReference>
<dbReference type="InterPro" id="IPR003593">
    <property type="entry name" value="AAA+_ATPase"/>
</dbReference>
<dbReference type="CDD" id="cd04095">
    <property type="entry name" value="CysN_NoDQ_III"/>
    <property type="match status" value="1"/>
</dbReference>
<dbReference type="CDD" id="cd03695">
    <property type="entry name" value="CysN_NodQ_II"/>
    <property type="match status" value="1"/>
</dbReference>
<dbReference type="Pfam" id="PF22594">
    <property type="entry name" value="GTP-eEF1A_C"/>
    <property type="match status" value="1"/>
</dbReference>
<dbReference type="PANTHER" id="PTHR23115">
    <property type="entry name" value="TRANSLATION FACTOR"/>
    <property type="match status" value="1"/>
</dbReference>
<dbReference type="Proteomes" id="UP000274541">
    <property type="component" value="Unassembled WGS sequence"/>
</dbReference>
<dbReference type="InterPro" id="IPR044139">
    <property type="entry name" value="CysN_NoDQ_III"/>
</dbReference>
<dbReference type="EC" id="2.7.7.4" evidence="9"/>
<dbReference type="InterPro" id="IPR054696">
    <property type="entry name" value="GTP-eEF1A_C"/>
</dbReference>
<accession>A0A3M3X899</accession>
<name>A0A3M3X899_PSEAP</name>
<evidence type="ECO:0000256" key="9">
    <source>
        <dbReference type="HAMAP-Rule" id="MF_00062"/>
    </source>
</evidence>
<dbReference type="FunFam" id="2.40.30.10:FF:000027">
    <property type="entry name" value="Sulfate adenylyltransferase subunit 1"/>
    <property type="match status" value="1"/>
</dbReference>
<dbReference type="UniPathway" id="UPA00140">
    <property type="reaction ID" value="UER00204"/>
</dbReference>
<dbReference type="InterPro" id="IPR000795">
    <property type="entry name" value="T_Tr_GTP-bd_dom"/>
</dbReference>
<dbReference type="GO" id="GO:0003924">
    <property type="term" value="F:GTPase activity"/>
    <property type="evidence" value="ECO:0007669"/>
    <property type="project" value="InterPro"/>
</dbReference>
<keyword evidence="2 9" id="KW-0808">Transferase</keyword>